<accession>A0ACC3YM06</accession>
<dbReference type="EMBL" id="VUJX02000008">
    <property type="protein sequence ID" value="KAL0932909.1"/>
    <property type="molecule type" value="Genomic_DNA"/>
</dbReference>
<sequence>MDPLSAASGVAGLLSLGITICKGLHVYCRDYQSKDDDIRLLSQDAERLESFLQMLDIRLKSGSQIDLTLKNALDECYSACNLCMQDFKVLSTKYSRPQTIQGLKQHGKAAVRHLQYPFQKDRFDVLKAQMQEFHIALSSCLLLLNR</sequence>
<gene>
    <name evidence="1" type="ORF">CTRU02_211872</name>
</gene>
<dbReference type="Proteomes" id="UP000805649">
    <property type="component" value="Unassembled WGS sequence"/>
</dbReference>
<comment type="caution">
    <text evidence="1">The sequence shown here is derived from an EMBL/GenBank/DDBJ whole genome shotgun (WGS) entry which is preliminary data.</text>
</comment>
<evidence type="ECO:0000313" key="1">
    <source>
        <dbReference type="EMBL" id="KAL0932909.1"/>
    </source>
</evidence>
<reference evidence="1 2" key="1">
    <citation type="journal article" date="2020" name="Phytopathology">
        <title>Genome Sequence Resources of Colletotrichum truncatum, C. plurivorum, C. musicola, and C. sojae: Four Species Pathogenic to Soybean (Glycine max).</title>
        <authorList>
            <person name="Rogerio F."/>
            <person name="Boufleur T.R."/>
            <person name="Ciampi-Guillardi M."/>
            <person name="Sukno S.A."/>
            <person name="Thon M.R."/>
            <person name="Massola Junior N.S."/>
            <person name="Baroncelli R."/>
        </authorList>
    </citation>
    <scope>NUCLEOTIDE SEQUENCE [LARGE SCALE GENOMIC DNA]</scope>
    <source>
        <strain evidence="1 2">CMES1059</strain>
    </source>
</reference>
<keyword evidence="2" id="KW-1185">Reference proteome</keyword>
<proteinExistence type="predicted"/>
<name>A0ACC3YM06_COLTU</name>
<evidence type="ECO:0000313" key="2">
    <source>
        <dbReference type="Proteomes" id="UP000805649"/>
    </source>
</evidence>
<organism evidence="1 2">
    <name type="scientific">Colletotrichum truncatum</name>
    <name type="common">Anthracnose fungus</name>
    <name type="synonym">Colletotrichum capsici</name>
    <dbReference type="NCBI Taxonomy" id="5467"/>
    <lineage>
        <taxon>Eukaryota</taxon>
        <taxon>Fungi</taxon>
        <taxon>Dikarya</taxon>
        <taxon>Ascomycota</taxon>
        <taxon>Pezizomycotina</taxon>
        <taxon>Sordariomycetes</taxon>
        <taxon>Hypocreomycetidae</taxon>
        <taxon>Glomerellales</taxon>
        <taxon>Glomerellaceae</taxon>
        <taxon>Colletotrichum</taxon>
        <taxon>Colletotrichum truncatum species complex</taxon>
    </lineage>
</organism>
<protein>
    <submittedName>
        <fullName evidence="1">Uncharacterized protein</fullName>
    </submittedName>
</protein>